<feature type="transmembrane region" description="Helical" evidence="2">
    <location>
        <begin position="187"/>
        <end position="206"/>
    </location>
</feature>
<evidence type="ECO:0000256" key="2">
    <source>
        <dbReference type="SAM" id="Phobius"/>
    </source>
</evidence>
<dbReference type="Proteomes" id="UP001519460">
    <property type="component" value="Unassembled WGS sequence"/>
</dbReference>
<protein>
    <recommendedName>
        <fullName evidence="5">Transmembrane protein</fullName>
    </recommendedName>
</protein>
<feature type="region of interest" description="Disordered" evidence="1">
    <location>
        <begin position="1"/>
        <end position="60"/>
    </location>
</feature>
<keyword evidence="2" id="KW-0812">Transmembrane</keyword>
<comment type="caution">
    <text evidence="3">The sequence shown here is derived from an EMBL/GenBank/DDBJ whole genome shotgun (WGS) entry which is preliminary data.</text>
</comment>
<feature type="compositionally biased region" description="Basic and acidic residues" evidence="1">
    <location>
        <begin position="238"/>
        <end position="247"/>
    </location>
</feature>
<evidence type="ECO:0008006" key="5">
    <source>
        <dbReference type="Google" id="ProtNLM"/>
    </source>
</evidence>
<keyword evidence="4" id="KW-1185">Reference proteome</keyword>
<evidence type="ECO:0000313" key="3">
    <source>
        <dbReference type="EMBL" id="KAK7479917.1"/>
    </source>
</evidence>
<dbReference type="EMBL" id="JACVVK020000292">
    <property type="protein sequence ID" value="KAK7479917.1"/>
    <property type="molecule type" value="Genomic_DNA"/>
</dbReference>
<keyword evidence="2" id="KW-1133">Transmembrane helix</keyword>
<organism evidence="3 4">
    <name type="scientific">Batillaria attramentaria</name>
    <dbReference type="NCBI Taxonomy" id="370345"/>
    <lineage>
        <taxon>Eukaryota</taxon>
        <taxon>Metazoa</taxon>
        <taxon>Spiralia</taxon>
        <taxon>Lophotrochozoa</taxon>
        <taxon>Mollusca</taxon>
        <taxon>Gastropoda</taxon>
        <taxon>Caenogastropoda</taxon>
        <taxon>Sorbeoconcha</taxon>
        <taxon>Cerithioidea</taxon>
        <taxon>Batillariidae</taxon>
        <taxon>Batillaria</taxon>
    </lineage>
</organism>
<accession>A0ABD0JXW9</accession>
<gene>
    <name evidence="3" type="ORF">BaRGS_00028825</name>
</gene>
<evidence type="ECO:0000256" key="1">
    <source>
        <dbReference type="SAM" id="MobiDB-lite"/>
    </source>
</evidence>
<keyword evidence="2" id="KW-0472">Membrane</keyword>
<name>A0ABD0JXW9_9CAEN</name>
<feature type="compositionally biased region" description="Basic and acidic residues" evidence="1">
    <location>
        <begin position="39"/>
        <end position="51"/>
    </location>
</feature>
<proteinExistence type="predicted"/>
<dbReference type="AlphaFoldDB" id="A0ABD0JXW9"/>
<reference evidence="3 4" key="1">
    <citation type="journal article" date="2023" name="Sci. Data">
        <title>Genome assembly of the Korean intertidal mud-creeper Batillaria attramentaria.</title>
        <authorList>
            <person name="Patra A.K."/>
            <person name="Ho P.T."/>
            <person name="Jun S."/>
            <person name="Lee S.J."/>
            <person name="Kim Y."/>
            <person name="Won Y.J."/>
        </authorList>
    </citation>
    <scope>NUCLEOTIDE SEQUENCE [LARGE SCALE GENOMIC DNA]</scope>
    <source>
        <strain evidence="3">Wonlab-2016</strain>
    </source>
</reference>
<feature type="region of interest" description="Disordered" evidence="1">
    <location>
        <begin position="211"/>
        <end position="254"/>
    </location>
</feature>
<evidence type="ECO:0000313" key="4">
    <source>
        <dbReference type="Proteomes" id="UP001519460"/>
    </source>
</evidence>
<sequence>MASSHPEDDVSGGEYDVNNQTEDPNNEHTFPKDYCTNDVHMHHEPRGREDYENGPTTQNDYVTEHVPTADDVNWPLRAADDVTGPVQTADDLRGSRQTVQGVKTVTGSMNVGQNVNVKSKDTHHYDQRVRNTLVQQYQGPVYFINNTQDQTETRHEVREERTDTALPATNRQLEENVSERKDRRRRVIMFLVLCLLVLAFAAGYHFNPFLTSTSRQNDTEEEEGVSRHVSGVMATSENVKEDQHDVRAQQSSNFQMSGKLETPKEANQVPRWFTEQTQLCFQWDGDGDQCGGGAARLLCAVPNTMTPCYLDDTHWRPGGCQMQWGIKAWGNPAWFNQVQICFRWYPDGDKGQCGEGVDRELCAPVNEYTPFYLDDTDWRRGGCQMSWRLLVPDTAPEWLKDVRLCFQWFPGGDAGQCGDGADRLLCARANQWTAYYRDDTDYRSGGCKMQWGLMLN</sequence>